<sequence>MQPVKIIIQGDFYDSQIYRGRLYLWTFNGGLKVVKWNELVKSLLKEESDKIPLTFSFLDGNYLYKTSLIEIFKDIDFRDLLLKKFKKFSKKEYYISEQKLNNYLLGEQETPTRILPTDTEIYGNRLYFIHNEGLFSGEVHRAESEKYLVSSRPSKLWDCNLLTIKANRWPQIALSGGDQGLFELNMANSNPTNLIQVEPNHPIYQLSEKHSSLSNYTYLSVYNTSFVKNSFLIEFQWNIQNEKHDKIKHRDFKGNITQNKIFKTSKNFPSISWGVDDKIYKTTENGFEVIKVNYFADIQKGEEIFKLISKVDLQIWKGKIINVGSAYFGNIIECENALVVNLSNGTNITIPGPITRWRVFPRSLNYENQLHVIHDDRLEIISFNHDYFIDQE</sequence>
<evidence type="ECO:0000313" key="2">
    <source>
        <dbReference type="Proteomes" id="UP000808337"/>
    </source>
</evidence>
<comment type="caution">
    <text evidence="1">The sequence shown here is derived from an EMBL/GenBank/DDBJ whole genome shotgun (WGS) entry which is preliminary data.</text>
</comment>
<name>A0A9D7STZ9_9BACT</name>
<dbReference type="AlphaFoldDB" id="A0A9D7STZ9"/>
<dbReference type="Proteomes" id="UP000808337">
    <property type="component" value="Unassembled WGS sequence"/>
</dbReference>
<proteinExistence type="predicted"/>
<organism evidence="1 2">
    <name type="scientific">Candidatus Opimibacter skivensis</name>
    <dbReference type="NCBI Taxonomy" id="2982028"/>
    <lineage>
        <taxon>Bacteria</taxon>
        <taxon>Pseudomonadati</taxon>
        <taxon>Bacteroidota</taxon>
        <taxon>Saprospiria</taxon>
        <taxon>Saprospirales</taxon>
        <taxon>Saprospiraceae</taxon>
        <taxon>Candidatus Opimibacter</taxon>
    </lineage>
</organism>
<accession>A0A9D7STZ9</accession>
<evidence type="ECO:0000313" key="1">
    <source>
        <dbReference type="EMBL" id="MBK9982094.1"/>
    </source>
</evidence>
<reference evidence="1 2" key="1">
    <citation type="submission" date="2020-10" db="EMBL/GenBank/DDBJ databases">
        <title>Connecting structure to function with the recovery of over 1000 high-quality activated sludge metagenome-assembled genomes encoding full-length rRNA genes using long-read sequencing.</title>
        <authorList>
            <person name="Singleton C.M."/>
            <person name="Petriglieri F."/>
            <person name="Kristensen J.M."/>
            <person name="Kirkegaard R.H."/>
            <person name="Michaelsen T.Y."/>
            <person name="Andersen M.H."/>
            <person name="Karst S.M."/>
            <person name="Dueholm M.S."/>
            <person name="Nielsen P.H."/>
            <person name="Albertsen M."/>
        </authorList>
    </citation>
    <scope>NUCLEOTIDE SEQUENCE [LARGE SCALE GENOMIC DNA]</scope>
    <source>
        <strain evidence="1">Ribe_18-Q3-R11-54_MAXAC.273</strain>
    </source>
</reference>
<dbReference type="EMBL" id="JADKGY010000001">
    <property type="protein sequence ID" value="MBK9982094.1"/>
    <property type="molecule type" value="Genomic_DNA"/>
</dbReference>
<protein>
    <submittedName>
        <fullName evidence="1">Uncharacterized protein</fullName>
    </submittedName>
</protein>
<gene>
    <name evidence="1" type="ORF">IPP15_06650</name>
</gene>